<keyword evidence="2" id="KW-0507">mRNA processing</keyword>
<organism evidence="6 7">
    <name type="scientific">[Candida] subhashii</name>
    <dbReference type="NCBI Taxonomy" id="561895"/>
    <lineage>
        <taxon>Eukaryota</taxon>
        <taxon>Fungi</taxon>
        <taxon>Dikarya</taxon>
        <taxon>Ascomycota</taxon>
        <taxon>Saccharomycotina</taxon>
        <taxon>Pichiomycetes</taxon>
        <taxon>Debaryomycetaceae</taxon>
        <taxon>Spathaspora</taxon>
    </lineage>
</organism>
<dbReference type="EMBL" id="JAGSYN010000165">
    <property type="protein sequence ID" value="KAG7662670.1"/>
    <property type="molecule type" value="Genomic_DNA"/>
</dbReference>
<evidence type="ECO:0008006" key="8">
    <source>
        <dbReference type="Google" id="ProtNLM"/>
    </source>
</evidence>
<accession>A0A8J5QLH5</accession>
<gene>
    <name evidence="6" type="ORF">J8A68_003800</name>
</gene>
<dbReference type="Proteomes" id="UP000694255">
    <property type="component" value="Unassembled WGS sequence"/>
</dbReference>
<comment type="caution">
    <text evidence="6">The sequence shown here is derived from an EMBL/GenBank/DDBJ whole genome shotgun (WGS) entry which is preliminary data.</text>
</comment>
<keyword evidence="7" id="KW-1185">Reference proteome</keyword>
<evidence type="ECO:0000256" key="1">
    <source>
        <dbReference type="ARBA" id="ARBA00004123"/>
    </source>
</evidence>
<dbReference type="Pfam" id="PF23240">
    <property type="entry name" value="HAT_PRP39_N"/>
    <property type="match status" value="1"/>
</dbReference>
<dbReference type="SMART" id="SM00386">
    <property type="entry name" value="HAT"/>
    <property type="match status" value="4"/>
</dbReference>
<evidence type="ECO:0000313" key="7">
    <source>
        <dbReference type="Proteomes" id="UP000694255"/>
    </source>
</evidence>
<proteinExistence type="predicted"/>
<dbReference type="PANTHER" id="PTHR17204">
    <property type="entry name" value="PRE-MRNA PROCESSING PROTEIN PRP39-RELATED"/>
    <property type="match status" value="1"/>
</dbReference>
<protein>
    <recommendedName>
        <fullName evidence="8">Pre-mRNA-processing factor 39</fullName>
    </recommendedName>
</protein>
<name>A0A8J5QLH5_9ASCO</name>
<dbReference type="RefSeq" id="XP_049262903.1">
    <property type="nucleotide sequence ID" value="XM_049407693.1"/>
</dbReference>
<dbReference type="GO" id="GO:0000243">
    <property type="term" value="C:commitment complex"/>
    <property type="evidence" value="ECO:0007669"/>
    <property type="project" value="TreeGrafter"/>
</dbReference>
<dbReference type="InterPro" id="IPR059164">
    <property type="entry name" value="HAT_PRP39_C"/>
</dbReference>
<dbReference type="PANTHER" id="PTHR17204:SF23">
    <property type="entry name" value="U1 SMALL NUCLEAR RIBONUCLEOPROTEIN COMPONENT PRP42"/>
    <property type="match status" value="1"/>
</dbReference>
<keyword evidence="4" id="KW-0508">mRNA splicing</keyword>
<evidence type="ECO:0000256" key="3">
    <source>
        <dbReference type="ARBA" id="ARBA00022737"/>
    </source>
</evidence>
<evidence type="ECO:0000313" key="6">
    <source>
        <dbReference type="EMBL" id="KAG7662670.1"/>
    </source>
</evidence>
<dbReference type="GO" id="GO:0000395">
    <property type="term" value="P:mRNA 5'-splice site recognition"/>
    <property type="evidence" value="ECO:0007669"/>
    <property type="project" value="TreeGrafter"/>
</dbReference>
<evidence type="ECO:0000256" key="2">
    <source>
        <dbReference type="ARBA" id="ARBA00022664"/>
    </source>
</evidence>
<dbReference type="GO" id="GO:0071004">
    <property type="term" value="C:U2-type prespliceosome"/>
    <property type="evidence" value="ECO:0007669"/>
    <property type="project" value="TreeGrafter"/>
</dbReference>
<evidence type="ECO:0000256" key="4">
    <source>
        <dbReference type="ARBA" id="ARBA00023187"/>
    </source>
</evidence>
<dbReference type="Pfam" id="PF23241">
    <property type="entry name" value="HAT_PRP39_C"/>
    <property type="match status" value="1"/>
</dbReference>
<sequence length="476" mass="57469">MEIINKEWSTVSTELIQDPNNLNLWQRLVETAEFNEKRGITKVTPPPELELLRSSYRQLLKKFPLLFNYWIRYADWEFKLGNTSRANEIYLEGLQHLNYCIELWISYLQFKMNTLTNNLNEILNLFEQARKLIGYHFHSYEFYKLYLSFLENFQTDSNQFLKKYYVLLRIIIEIPIYHYEYFYKKFFDAIAQIGQEEDNKLISLIAPAKFTYKDNKSLSIELKNSFMGAYITTQFKVYELFNFEKKLSRQYFDVKIISKQQFDTWYQYLEFLELKQYPFSFIELTLHRFLYSTAQYPDSWIKLADFYIFHGKYNSAKQALSRGLIYNGDYRPLIKLIDLEIFLKQYLRARDLLVNYIKFNISIPIPIYEKLLSIESMLNKDDDEYIINLFKQIIQETQNDWFFNVLLNYPIDHEKKVSLFKEFEPEFFKGRNGGLYQNAYNKLTKNQDTIANNNNNTKNETVKSFDEDYELSLNTN</sequence>
<keyword evidence="5" id="KW-0539">Nucleus</keyword>
<dbReference type="GO" id="GO:0030627">
    <property type="term" value="F:pre-mRNA 5'-splice site binding"/>
    <property type="evidence" value="ECO:0007669"/>
    <property type="project" value="TreeGrafter"/>
</dbReference>
<dbReference type="GeneID" id="73470600"/>
<keyword evidence="3" id="KW-0677">Repeat</keyword>
<dbReference type="GO" id="GO:0005685">
    <property type="term" value="C:U1 snRNP"/>
    <property type="evidence" value="ECO:0007669"/>
    <property type="project" value="TreeGrafter"/>
</dbReference>
<reference evidence="6 7" key="1">
    <citation type="journal article" date="2021" name="DNA Res.">
        <title>Genome analysis of Candida subhashii reveals its hybrid nature and dual mitochondrial genome conformations.</title>
        <authorList>
            <person name="Mixao V."/>
            <person name="Hegedusova E."/>
            <person name="Saus E."/>
            <person name="Pryszcz L.P."/>
            <person name="Cillingova A."/>
            <person name="Nosek J."/>
            <person name="Gabaldon T."/>
        </authorList>
    </citation>
    <scope>NUCLEOTIDE SEQUENCE [LARGE SCALE GENOMIC DNA]</scope>
    <source>
        <strain evidence="6 7">CBS 10753</strain>
    </source>
</reference>
<dbReference type="OrthoDB" id="10265668at2759"/>
<comment type="subcellular location">
    <subcellularLocation>
        <location evidence="1">Nucleus</location>
    </subcellularLocation>
</comment>
<evidence type="ECO:0000256" key="5">
    <source>
        <dbReference type="ARBA" id="ARBA00023242"/>
    </source>
</evidence>
<dbReference type="InterPro" id="IPR003107">
    <property type="entry name" value="HAT"/>
</dbReference>
<dbReference type="AlphaFoldDB" id="A0A8J5QLH5"/>